<evidence type="ECO:0000313" key="1">
    <source>
        <dbReference type="EMBL" id="MCD2425279.1"/>
    </source>
</evidence>
<dbReference type="Gene3D" id="3.10.450.50">
    <property type="match status" value="1"/>
</dbReference>
<proteinExistence type="predicted"/>
<dbReference type="Proteomes" id="UP001199816">
    <property type="component" value="Unassembled WGS sequence"/>
</dbReference>
<protein>
    <recommendedName>
        <fullName evidence="3">DUF4878 domain-containing protein</fullName>
    </recommendedName>
</protein>
<comment type="caution">
    <text evidence="1">The sequence shown here is derived from an EMBL/GenBank/DDBJ whole genome shotgun (WGS) entry which is preliminary data.</text>
</comment>
<accession>A0ABS8PW33</accession>
<organism evidence="1 2">
    <name type="scientific">Niabella pedocola</name>
    <dbReference type="NCBI Taxonomy" id="1752077"/>
    <lineage>
        <taxon>Bacteria</taxon>
        <taxon>Pseudomonadati</taxon>
        <taxon>Bacteroidota</taxon>
        <taxon>Chitinophagia</taxon>
        <taxon>Chitinophagales</taxon>
        <taxon>Chitinophagaceae</taxon>
        <taxon>Niabella</taxon>
    </lineage>
</organism>
<reference evidence="1 2" key="1">
    <citation type="submission" date="2021-11" db="EMBL/GenBank/DDBJ databases">
        <title>Genomic of Niabella pedocola.</title>
        <authorList>
            <person name="Wu T."/>
        </authorList>
    </citation>
    <scope>NUCLEOTIDE SEQUENCE [LARGE SCALE GENOMIC DNA]</scope>
    <source>
        <strain evidence="1 2">JCM 31011</strain>
    </source>
</reference>
<evidence type="ECO:0000313" key="2">
    <source>
        <dbReference type="Proteomes" id="UP001199816"/>
    </source>
</evidence>
<dbReference type="EMBL" id="JAJNEC010000006">
    <property type="protein sequence ID" value="MCD2425279.1"/>
    <property type="molecule type" value="Genomic_DNA"/>
</dbReference>
<dbReference type="RefSeq" id="WP_231007726.1">
    <property type="nucleotide sequence ID" value="NZ_JAJNEC010000006.1"/>
</dbReference>
<name>A0ABS8PW33_9BACT</name>
<keyword evidence="2" id="KW-1185">Reference proteome</keyword>
<evidence type="ECO:0008006" key="3">
    <source>
        <dbReference type="Google" id="ProtNLM"/>
    </source>
</evidence>
<gene>
    <name evidence="1" type="ORF">LQ567_21005</name>
</gene>
<sequence>MKRTGFYFLFLLFLLPACLPDKSDKNEPGDSDIDAARSFIQAALRGNFKSAASYMLHDSANDERLDAVARMPRSPDEKQGLWDASINIHQRKLLNDSVSIIVYSNSYYKDNKDTLKVVKKDGAWLVDFKYLFDPNK</sequence>